<accession>A0AA36DRF4</accession>
<keyword evidence="4" id="KW-1185">Reference proteome</keyword>
<dbReference type="EMBL" id="CATQJL010000001">
    <property type="protein sequence ID" value="CAJ0591298.1"/>
    <property type="molecule type" value="Genomic_DNA"/>
</dbReference>
<gene>
    <name evidence="3" type="ORF">CYNAS_LOCUS3281</name>
</gene>
<evidence type="ECO:0000256" key="1">
    <source>
        <dbReference type="SAM" id="MobiDB-lite"/>
    </source>
</evidence>
<name>A0AA36DRF4_CYLNA</name>
<feature type="signal peptide" evidence="2">
    <location>
        <begin position="1"/>
        <end position="23"/>
    </location>
</feature>
<protein>
    <submittedName>
        <fullName evidence="3">Uncharacterized protein</fullName>
    </submittedName>
</protein>
<evidence type="ECO:0000256" key="2">
    <source>
        <dbReference type="SAM" id="SignalP"/>
    </source>
</evidence>
<comment type="caution">
    <text evidence="3">The sequence shown here is derived from an EMBL/GenBank/DDBJ whole genome shotgun (WGS) entry which is preliminary data.</text>
</comment>
<feature type="region of interest" description="Disordered" evidence="1">
    <location>
        <begin position="22"/>
        <end position="43"/>
    </location>
</feature>
<dbReference type="PANTHER" id="PTHR33995">
    <property type="entry name" value="PROTEIN CBG18546"/>
    <property type="match status" value="1"/>
</dbReference>
<dbReference type="AlphaFoldDB" id="A0AA36DRF4"/>
<sequence length="288" mass="31819">MGVVDYLLLVLLLTAVNSAISEATSNEDDSREENLRQEVNETTTVTPTTSPFVIIDEPDETEETITKVDVPTLRTRATTTRARFRKVTSSTCRTYSLSEKYHILEGVGARNQLYMAETPAEASLGFVSPSAQAEPKLKTLSADTTEGLFGGPAAPFCGRDCQMIRSKLTQALEDRRKAKIRPPIRKTVRQPPRPRAPVMFMSAQSTSPLGDAGPEIVDEGEPLGVRRGNCALAHGMCRSETLSLRVLRNRGDEICEEWVIEQIELPVACQCLLSKTSWLRSQPIRVDL</sequence>
<evidence type="ECO:0000313" key="3">
    <source>
        <dbReference type="EMBL" id="CAJ0591298.1"/>
    </source>
</evidence>
<feature type="chain" id="PRO_5041444758" evidence="2">
    <location>
        <begin position="24"/>
        <end position="288"/>
    </location>
</feature>
<organism evidence="3 4">
    <name type="scientific">Cylicocyclus nassatus</name>
    <name type="common">Nematode worm</name>
    <dbReference type="NCBI Taxonomy" id="53992"/>
    <lineage>
        <taxon>Eukaryota</taxon>
        <taxon>Metazoa</taxon>
        <taxon>Ecdysozoa</taxon>
        <taxon>Nematoda</taxon>
        <taxon>Chromadorea</taxon>
        <taxon>Rhabditida</taxon>
        <taxon>Rhabditina</taxon>
        <taxon>Rhabditomorpha</taxon>
        <taxon>Strongyloidea</taxon>
        <taxon>Strongylidae</taxon>
        <taxon>Cylicocyclus</taxon>
    </lineage>
</organism>
<dbReference type="Proteomes" id="UP001176961">
    <property type="component" value="Unassembled WGS sequence"/>
</dbReference>
<keyword evidence="2" id="KW-0732">Signal</keyword>
<reference evidence="3" key="1">
    <citation type="submission" date="2023-07" db="EMBL/GenBank/DDBJ databases">
        <authorList>
            <consortium name="CYATHOMIX"/>
        </authorList>
    </citation>
    <scope>NUCLEOTIDE SEQUENCE</scope>
    <source>
        <strain evidence="3">N/A</strain>
    </source>
</reference>
<dbReference type="PANTHER" id="PTHR33995:SF13">
    <property type="entry name" value="CTCK DOMAIN-CONTAINING PROTEIN"/>
    <property type="match status" value="1"/>
</dbReference>
<evidence type="ECO:0000313" key="4">
    <source>
        <dbReference type="Proteomes" id="UP001176961"/>
    </source>
</evidence>
<proteinExistence type="predicted"/>